<gene>
    <name evidence="11" type="ORF">OMP38_32480</name>
</gene>
<evidence type="ECO:0000256" key="7">
    <source>
        <dbReference type="SAM" id="Coils"/>
    </source>
</evidence>
<dbReference type="Gene3D" id="6.10.340.10">
    <property type="match status" value="1"/>
</dbReference>
<keyword evidence="8" id="KW-1133">Transmembrane helix</keyword>
<dbReference type="SMART" id="SM00283">
    <property type="entry name" value="MA"/>
    <property type="match status" value="1"/>
</dbReference>
<dbReference type="GO" id="GO:0007165">
    <property type="term" value="P:signal transduction"/>
    <property type="evidence" value="ECO:0007669"/>
    <property type="project" value="UniProtKB-KW"/>
</dbReference>
<keyword evidence="2" id="KW-1003">Cell membrane</keyword>
<dbReference type="PANTHER" id="PTHR32089:SF112">
    <property type="entry name" value="LYSOZYME-LIKE PROTEIN-RELATED"/>
    <property type="match status" value="1"/>
</dbReference>
<proteinExistence type="inferred from homology"/>
<name>A0A9X4QQW3_9BACL</name>
<dbReference type="InterPro" id="IPR024478">
    <property type="entry name" value="HlyB_4HB_MCP"/>
</dbReference>
<dbReference type="Pfam" id="PF00015">
    <property type="entry name" value="MCPsignal"/>
    <property type="match status" value="1"/>
</dbReference>
<dbReference type="Pfam" id="PF12729">
    <property type="entry name" value="4HB_MCP_1"/>
    <property type="match status" value="1"/>
</dbReference>
<evidence type="ECO:0000256" key="6">
    <source>
        <dbReference type="PROSITE-ProRule" id="PRU00284"/>
    </source>
</evidence>
<evidence type="ECO:0000259" key="10">
    <source>
        <dbReference type="PROSITE" id="PS50885"/>
    </source>
</evidence>
<dbReference type="CDD" id="cd11386">
    <property type="entry name" value="MCP_signal"/>
    <property type="match status" value="1"/>
</dbReference>
<reference evidence="11 12" key="1">
    <citation type="submission" date="2022-10" db="EMBL/GenBank/DDBJ databases">
        <title>Comparative genomic analysis of Cohnella hashimotonis sp. nov., isolated from the International Space Station.</title>
        <authorList>
            <person name="Simpson A."/>
            <person name="Venkateswaran K."/>
        </authorList>
    </citation>
    <scope>NUCLEOTIDE SEQUENCE [LARGE SCALE GENOMIC DNA]</scope>
    <source>
        <strain evidence="11 12">DSM 18997</strain>
    </source>
</reference>
<comment type="subcellular location">
    <subcellularLocation>
        <location evidence="1">Cell membrane</location>
    </subcellularLocation>
</comment>
<keyword evidence="12" id="KW-1185">Reference proteome</keyword>
<evidence type="ECO:0000256" key="3">
    <source>
        <dbReference type="ARBA" id="ARBA00023136"/>
    </source>
</evidence>
<dbReference type="PANTHER" id="PTHR32089">
    <property type="entry name" value="METHYL-ACCEPTING CHEMOTAXIS PROTEIN MCPB"/>
    <property type="match status" value="1"/>
</dbReference>
<dbReference type="AlphaFoldDB" id="A0A9X4QQW3"/>
<feature type="coiled-coil region" evidence="7">
    <location>
        <begin position="518"/>
        <end position="555"/>
    </location>
</feature>
<protein>
    <submittedName>
        <fullName evidence="11">Methyl-accepting chemotaxis protein</fullName>
    </submittedName>
</protein>
<dbReference type="GO" id="GO:0005886">
    <property type="term" value="C:plasma membrane"/>
    <property type="evidence" value="ECO:0007669"/>
    <property type="project" value="UniProtKB-SubCell"/>
</dbReference>
<comment type="similarity">
    <text evidence="5">Belongs to the methyl-accepting chemotaxis (MCP) protein family.</text>
</comment>
<sequence length="561" mass="59471">MNFTIRKKLMAGFLGVIILLGLISAISYLQLRHIDNSYSDLVGRRTEILIQAKEMQNYASRENSSLRGALLREEGSSDTLAEMISGLDGVIATTSGLAQLQQVKDTLRQLSDLNAGFKTESDQVLALLRTDPAAAKAYFVEKASPIAIKIRDLADQIAKLQTSLMDEGSKTNSRLVDSVIQTVLTLSLISLVLAIGIALLISRVIARPILALADGAEKIASGDLTLPDIRVKNKDEMAKLASSFNLMKSNLRRLIGEVGMNTEQVAATSEELAASAEQTSRATEQISAAIQEVAEGSALQVSSVAAAAQAAEEITKGMELAASSIQRVAARNTDANDKADAGNQVVAQAIEQMNLVRASVGETSEVVYALSEKSKEINQIAEMITDISAQTNILSLNAAIEATRAGEHGLGFAVVAREVRRLAEQSSEAAGQVRELIQEIQKEADKAVYAMDAGASVVQTGIELVNRSGESFSLIAGAVGQAAVESQEVASIAEQVSASAQNMLQMMENVAHIAEQSAANMQNVAASSEEQNAAMEEVSASAEALSRTAEELQEAIGHFKA</sequence>
<dbReference type="Pfam" id="PF00672">
    <property type="entry name" value="HAMP"/>
    <property type="match status" value="1"/>
</dbReference>
<feature type="transmembrane region" description="Helical" evidence="8">
    <location>
        <begin position="179"/>
        <end position="201"/>
    </location>
</feature>
<evidence type="ECO:0000256" key="2">
    <source>
        <dbReference type="ARBA" id="ARBA00022475"/>
    </source>
</evidence>
<evidence type="ECO:0000313" key="12">
    <source>
        <dbReference type="Proteomes" id="UP001153387"/>
    </source>
</evidence>
<dbReference type="CDD" id="cd06225">
    <property type="entry name" value="HAMP"/>
    <property type="match status" value="1"/>
</dbReference>
<evidence type="ECO:0000256" key="8">
    <source>
        <dbReference type="SAM" id="Phobius"/>
    </source>
</evidence>
<dbReference type="InterPro" id="IPR003660">
    <property type="entry name" value="HAMP_dom"/>
</dbReference>
<comment type="caution">
    <text evidence="11">The sequence shown here is derived from an EMBL/GenBank/DDBJ whole genome shotgun (WGS) entry which is preliminary data.</text>
</comment>
<accession>A0A9X4QQW3</accession>
<keyword evidence="8" id="KW-0812">Transmembrane</keyword>
<keyword evidence="7" id="KW-0175">Coiled coil</keyword>
<evidence type="ECO:0000256" key="1">
    <source>
        <dbReference type="ARBA" id="ARBA00004236"/>
    </source>
</evidence>
<evidence type="ECO:0000256" key="4">
    <source>
        <dbReference type="ARBA" id="ARBA00023224"/>
    </source>
</evidence>
<dbReference type="PROSITE" id="PS50111">
    <property type="entry name" value="CHEMOTAXIS_TRANSDUC_2"/>
    <property type="match status" value="1"/>
</dbReference>
<dbReference type="InterPro" id="IPR004089">
    <property type="entry name" value="MCPsignal_dom"/>
</dbReference>
<keyword evidence="4 6" id="KW-0807">Transducer</keyword>
<dbReference type="SMART" id="SM00304">
    <property type="entry name" value="HAMP"/>
    <property type="match status" value="1"/>
</dbReference>
<evidence type="ECO:0000256" key="5">
    <source>
        <dbReference type="ARBA" id="ARBA00029447"/>
    </source>
</evidence>
<feature type="domain" description="HAMP" evidence="10">
    <location>
        <begin position="203"/>
        <end position="256"/>
    </location>
</feature>
<dbReference type="Gene3D" id="1.10.287.950">
    <property type="entry name" value="Methyl-accepting chemotaxis protein"/>
    <property type="match status" value="1"/>
</dbReference>
<dbReference type="Proteomes" id="UP001153387">
    <property type="component" value="Unassembled WGS sequence"/>
</dbReference>
<evidence type="ECO:0000259" key="9">
    <source>
        <dbReference type="PROSITE" id="PS50111"/>
    </source>
</evidence>
<dbReference type="EMBL" id="JAPDHZ010000008">
    <property type="protein sequence ID" value="MDG0795021.1"/>
    <property type="molecule type" value="Genomic_DNA"/>
</dbReference>
<evidence type="ECO:0000313" key="11">
    <source>
        <dbReference type="EMBL" id="MDG0795021.1"/>
    </source>
</evidence>
<keyword evidence="3 8" id="KW-0472">Membrane</keyword>
<dbReference type="RefSeq" id="WP_277568725.1">
    <property type="nucleotide sequence ID" value="NZ_JAPDHZ010000008.1"/>
</dbReference>
<dbReference type="SUPFAM" id="SSF58104">
    <property type="entry name" value="Methyl-accepting chemotaxis protein (MCP) signaling domain"/>
    <property type="match status" value="1"/>
</dbReference>
<dbReference type="PROSITE" id="PS50885">
    <property type="entry name" value="HAMP"/>
    <property type="match status" value="1"/>
</dbReference>
<feature type="domain" description="Methyl-accepting transducer" evidence="9">
    <location>
        <begin position="275"/>
        <end position="511"/>
    </location>
</feature>
<organism evidence="11 12">
    <name type="scientific">Cohnella ginsengisoli</name>
    <dbReference type="NCBI Taxonomy" id="425004"/>
    <lineage>
        <taxon>Bacteria</taxon>
        <taxon>Bacillati</taxon>
        <taxon>Bacillota</taxon>
        <taxon>Bacilli</taxon>
        <taxon>Bacillales</taxon>
        <taxon>Paenibacillaceae</taxon>
        <taxon>Cohnella</taxon>
    </lineage>
</organism>